<evidence type="ECO:0000256" key="2">
    <source>
        <dbReference type="SAM" id="Phobius"/>
    </source>
</evidence>
<feature type="transmembrane region" description="Helical" evidence="2">
    <location>
        <begin position="64"/>
        <end position="85"/>
    </location>
</feature>
<keyword evidence="2" id="KW-0472">Membrane</keyword>
<keyword evidence="2" id="KW-0812">Transmembrane</keyword>
<comment type="caution">
    <text evidence="3">The sequence shown here is derived from an EMBL/GenBank/DDBJ whole genome shotgun (WGS) entry which is preliminary data.</text>
</comment>
<feature type="region of interest" description="Disordered" evidence="1">
    <location>
        <begin position="170"/>
        <end position="197"/>
    </location>
</feature>
<organism evidence="3 4">
    <name type="scientific">Aliikangiella marina</name>
    <dbReference type="NCBI Taxonomy" id="1712262"/>
    <lineage>
        <taxon>Bacteria</taxon>
        <taxon>Pseudomonadati</taxon>
        <taxon>Pseudomonadota</taxon>
        <taxon>Gammaproteobacteria</taxon>
        <taxon>Oceanospirillales</taxon>
        <taxon>Pleioneaceae</taxon>
        <taxon>Aliikangiella</taxon>
    </lineage>
</organism>
<sequence length="248" mass="28000">MNKQSLPNDTADIEGFDSLHKQYQEASVELPSRDIDKQIIAAAHREIANPNPRKSLQISWWRRLLLPVYVAATFTFTAIAAHWFWPQEGTPAKTLPGTAPATVSFEVVAPQQMALERKESRQKRESQRRELPEPTMLMAPPETQSAAVTNHDRQVDALESGVAESEHLLLDSGVDGSVGDKSLTTSSSAARSEVHSGQLVHPEKEVWARQIIGMFREGEREKARKELVRFKQVYPDYPIDQQLEPFRH</sequence>
<dbReference type="RefSeq" id="WP_142942463.1">
    <property type="nucleotide sequence ID" value="NZ_VIKR01000003.1"/>
</dbReference>
<dbReference type="OrthoDB" id="6197539at2"/>
<proteinExistence type="predicted"/>
<feature type="compositionally biased region" description="Basic and acidic residues" evidence="1">
    <location>
        <begin position="115"/>
        <end position="132"/>
    </location>
</feature>
<dbReference type="Proteomes" id="UP000317839">
    <property type="component" value="Unassembled WGS sequence"/>
</dbReference>
<keyword evidence="4" id="KW-1185">Reference proteome</keyword>
<dbReference type="AlphaFoldDB" id="A0A545T981"/>
<keyword evidence="2" id="KW-1133">Transmembrane helix</keyword>
<gene>
    <name evidence="3" type="ORF">FLL45_12860</name>
</gene>
<evidence type="ECO:0000313" key="4">
    <source>
        <dbReference type="Proteomes" id="UP000317839"/>
    </source>
</evidence>
<feature type="region of interest" description="Disordered" evidence="1">
    <location>
        <begin position="114"/>
        <end position="146"/>
    </location>
</feature>
<name>A0A545T981_9GAMM</name>
<evidence type="ECO:0000313" key="3">
    <source>
        <dbReference type="EMBL" id="TQV73755.1"/>
    </source>
</evidence>
<protein>
    <submittedName>
        <fullName evidence="3">Uncharacterized protein</fullName>
    </submittedName>
</protein>
<reference evidence="3 4" key="1">
    <citation type="submission" date="2019-06" db="EMBL/GenBank/DDBJ databases">
        <title>Draft genome of Aliikangiella marina GYP-15.</title>
        <authorList>
            <person name="Wang G."/>
        </authorList>
    </citation>
    <scope>NUCLEOTIDE SEQUENCE [LARGE SCALE GENOMIC DNA]</scope>
    <source>
        <strain evidence="3 4">GYP-15</strain>
    </source>
</reference>
<dbReference type="EMBL" id="VIKR01000003">
    <property type="protein sequence ID" value="TQV73755.1"/>
    <property type="molecule type" value="Genomic_DNA"/>
</dbReference>
<accession>A0A545T981</accession>
<evidence type="ECO:0000256" key="1">
    <source>
        <dbReference type="SAM" id="MobiDB-lite"/>
    </source>
</evidence>